<dbReference type="RefSeq" id="WP_154303259.1">
    <property type="nucleotide sequence ID" value="NZ_WKKV01000014.1"/>
</dbReference>
<organism evidence="1">
    <name type="scientific">Bacillus velezensis</name>
    <dbReference type="NCBI Taxonomy" id="492670"/>
    <lineage>
        <taxon>Bacteria</taxon>
        <taxon>Bacillati</taxon>
        <taxon>Bacillota</taxon>
        <taxon>Bacilli</taxon>
        <taxon>Bacillales</taxon>
        <taxon>Bacillaceae</taxon>
        <taxon>Bacillus</taxon>
        <taxon>Bacillus amyloliquefaciens group</taxon>
    </lineage>
</organism>
<dbReference type="InterPro" id="IPR008822">
    <property type="entry name" value="Endonuclease_RusA-like"/>
</dbReference>
<dbReference type="GO" id="GO:0000287">
    <property type="term" value="F:magnesium ion binding"/>
    <property type="evidence" value="ECO:0007669"/>
    <property type="project" value="InterPro"/>
</dbReference>
<protein>
    <submittedName>
        <fullName evidence="1">RusA family crossover junction endodeoxyribonuclease</fullName>
    </submittedName>
</protein>
<dbReference type="AlphaFoldDB" id="A0A6A8LIV5"/>
<proteinExistence type="predicted"/>
<dbReference type="InterPro" id="IPR036614">
    <property type="entry name" value="RusA-like_sf"/>
</dbReference>
<reference evidence="1" key="1">
    <citation type="submission" date="2019-11" db="EMBL/GenBank/DDBJ databases">
        <title>Draft Genome Sequence of Plant Growth-Promoting Rhizosphere-Associated Bacteria.</title>
        <authorList>
            <person name="Vasilyev I.Y."/>
            <person name="Radchenko V."/>
            <person name="Ilnitskaya E.V."/>
        </authorList>
    </citation>
    <scope>NUCLEOTIDE SEQUENCE</scope>
    <source>
        <strain evidence="1">VRA_517_n</strain>
    </source>
</reference>
<gene>
    <name evidence="1" type="ORF">GKC39_18405</name>
</gene>
<dbReference type="EMBL" id="WKKV01000014">
    <property type="protein sequence ID" value="MSE04015.1"/>
    <property type="molecule type" value="Genomic_DNA"/>
</dbReference>
<dbReference type="GO" id="GO:0006310">
    <property type="term" value="P:DNA recombination"/>
    <property type="evidence" value="ECO:0007669"/>
    <property type="project" value="InterPro"/>
</dbReference>
<dbReference type="Gene3D" id="3.30.1330.70">
    <property type="entry name" value="Holliday junction resolvase RusA"/>
    <property type="match status" value="1"/>
</dbReference>
<sequence length="152" mass="17297">MIQFTIYGEPVAQGRPRATTINGMTRLYDSKKSRDFKQYVKLAASDHRPSSLLTGPLELRVKVYKSTLKSFSKKKAAEAEQGLLRPSKKPDVDNYIKGIKDGLNKVLWHDDSQIVDLHVSKYYSQNPRIEILVKPLSKEEEQLCLSLTSKES</sequence>
<dbReference type="Pfam" id="PF05866">
    <property type="entry name" value="RusA"/>
    <property type="match status" value="1"/>
</dbReference>
<dbReference type="SUPFAM" id="SSF103084">
    <property type="entry name" value="Holliday junction resolvase RusA"/>
    <property type="match status" value="1"/>
</dbReference>
<dbReference type="GO" id="GO:0006281">
    <property type="term" value="P:DNA repair"/>
    <property type="evidence" value="ECO:0007669"/>
    <property type="project" value="InterPro"/>
</dbReference>
<comment type="caution">
    <text evidence="1">The sequence shown here is derived from an EMBL/GenBank/DDBJ whole genome shotgun (WGS) entry which is preliminary data.</text>
</comment>
<name>A0A6A8LIV5_BACVE</name>
<evidence type="ECO:0000313" key="1">
    <source>
        <dbReference type="EMBL" id="MSE04015.1"/>
    </source>
</evidence>
<accession>A0A6A8LIV5</accession>